<evidence type="ECO:0000313" key="2">
    <source>
        <dbReference type="EMBL" id="OPX48144.1"/>
    </source>
</evidence>
<sequence length="519" mass="61162">MEKSLNFEIVKNTNLEKFYGYLKNDEIVFNDKRNNSIIFIDCRKILEYSIKEMIFSKSGISAYEEAGNRSLKGNINYIKEMIPKTMFSKLEYIRFAGNKYAHEVDSSFDVLNCLKYTYEFIVWYLKNIEKKLPMTFNEEFKVPNNIMENAEIKKETYSFNEEELKKEILEMKEKLKLSKKEREKEIKELEKELKLYKDKVSYLEKQGKNDKEKMLALKKMNADPLITLIEETIDNNKEIFGVDDDVASVVKAEEILNGVRENLNYLGEMFKIMNDTDKLYEMANVEKINNEYKFLNKSFRKLDLDDLILTNIITEDIKNKNYKLIKKNSIFLSMWLNGEKKKCEKFTREDLINKIEDNLRFIVGSKKKGLSIIELSVNMLHKKIFKDDKEDGVYLIDIFNIYMDEAFSILKNKFRKSGSIKKVILFTKIIGNISSEDTIVILNTMKKHYNREDIGADSLATLDIETLGELLKGTRDLREYTAISRLILNLLDGFGYRKEKRFKIILKNLKEKGFFKSLI</sequence>
<evidence type="ECO:0008006" key="4">
    <source>
        <dbReference type="Google" id="ProtNLM"/>
    </source>
</evidence>
<comment type="caution">
    <text evidence="2">The sequence shown here is derived from an EMBL/GenBank/DDBJ whole genome shotgun (WGS) entry which is preliminary data.</text>
</comment>
<keyword evidence="1" id="KW-0175">Coiled coil</keyword>
<dbReference type="AlphaFoldDB" id="A0A1V4SVY0"/>
<reference evidence="2 3" key="1">
    <citation type="submission" date="2016-02" db="EMBL/GenBank/DDBJ databases">
        <title>Genome sequence of Clostridium thermobutyricum DSM 4928.</title>
        <authorList>
            <person name="Poehlein A."/>
            <person name="Daniel R."/>
        </authorList>
    </citation>
    <scope>NUCLEOTIDE SEQUENCE [LARGE SCALE GENOMIC DNA]</scope>
    <source>
        <strain evidence="2 3">DSM 4928</strain>
    </source>
</reference>
<protein>
    <recommendedName>
        <fullName evidence="4">DUF4145 domain-containing protein</fullName>
    </recommendedName>
</protein>
<dbReference type="OrthoDB" id="9758243at2"/>
<proteinExistence type="predicted"/>
<dbReference type="RefSeq" id="WP_080022601.1">
    <property type="nucleotide sequence ID" value="NZ_LTAY01000036.1"/>
</dbReference>
<evidence type="ECO:0000256" key="1">
    <source>
        <dbReference type="SAM" id="Coils"/>
    </source>
</evidence>
<dbReference type="Proteomes" id="UP000191448">
    <property type="component" value="Unassembled WGS sequence"/>
</dbReference>
<evidence type="ECO:0000313" key="3">
    <source>
        <dbReference type="Proteomes" id="UP000191448"/>
    </source>
</evidence>
<gene>
    <name evidence="2" type="ORF">CLTHE_13830</name>
</gene>
<organism evidence="2 3">
    <name type="scientific">Clostridium thermobutyricum DSM 4928</name>
    <dbReference type="NCBI Taxonomy" id="1121339"/>
    <lineage>
        <taxon>Bacteria</taxon>
        <taxon>Bacillati</taxon>
        <taxon>Bacillota</taxon>
        <taxon>Clostridia</taxon>
        <taxon>Eubacteriales</taxon>
        <taxon>Clostridiaceae</taxon>
        <taxon>Clostridium</taxon>
    </lineage>
</organism>
<dbReference type="EMBL" id="LTAY01000036">
    <property type="protein sequence ID" value="OPX48144.1"/>
    <property type="molecule type" value="Genomic_DNA"/>
</dbReference>
<feature type="coiled-coil region" evidence="1">
    <location>
        <begin position="147"/>
        <end position="206"/>
    </location>
</feature>
<name>A0A1V4SVY0_9CLOT</name>
<accession>A0A1V4SVY0</accession>